<reference evidence="2" key="1">
    <citation type="submission" date="2015-08" db="EMBL/GenBank/DDBJ databases">
        <authorList>
            <person name="Babu N.S."/>
            <person name="Beckwith C.J."/>
            <person name="Beseler K.G."/>
            <person name="Brison A."/>
            <person name="Carone J.V."/>
            <person name="Caskin T.P."/>
            <person name="Diamond M."/>
            <person name="Durham M.E."/>
            <person name="Foxe J.M."/>
            <person name="Go M."/>
            <person name="Henderson B.A."/>
            <person name="Jones I.B."/>
            <person name="McGettigan J.A."/>
            <person name="Micheletti S.J."/>
            <person name="Nasrallah M.E."/>
            <person name="Ortiz D."/>
            <person name="Piller C.R."/>
            <person name="Privatt S.R."/>
            <person name="Schneider S.L."/>
            <person name="Sharp S."/>
            <person name="Smith T.C."/>
            <person name="Stanton J.D."/>
            <person name="Ullery H.E."/>
            <person name="Wilson R.J."/>
            <person name="Serrano M.G."/>
            <person name="Buck G."/>
            <person name="Lee V."/>
            <person name="Wang Y."/>
            <person name="Carvalho R."/>
            <person name="Voegtly L."/>
            <person name="Shi R."/>
            <person name="Duckworth R."/>
            <person name="Johnson A."/>
            <person name="Loviza R."/>
            <person name="Walstead R."/>
            <person name="Shah Z."/>
            <person name="Kiflezghi M."/>
            <person name="Wade K."/>
            <person name="Ball S.L."/>
            <person name="Bradley K.W."/>
            <person name="Asai D.J."/>
            <person name="Bowman C.A."/>
            <person name="Russell D.A."/>
            <person name="Pope W.H."/>
            <person name="Jacobs-Sera D."/>
            <person name="Hendrix R.W."/>
            <person name="Hatfull G.F."/>
        </authorList>
    </citation>
    <scope>NUCLEOTIDE SEQUENCE</scope>
</reference>
<gene>
    <name evidence="2" type="ORF">g.18515</name>
</gene>
<dbReference type="AlphaFoldDB" id="A0A1D2AGE1"/>
<name>A0A1D2AGE1_AUXPR</name>
<organism evidence="2">
    <name type="scientific">Auxenochlorella protothecoides</name>
    <name type="common">Green microalga</name>
    <name type="synonym">Chlorella protothecoides</name>
    <dbReference type="NCBI Taxonomy" id="3075"/>
    <lineage>
        <taxon>Eukaryota</taxon>
        <taxon>Viridiplantae</taxon>
        <taxon>Chlorophyta</taxon>
        <taxon>core chlorophytes</taxon>
        <taxon>Trebouxiophyceae</taxon>
        <taxon>Chlorellales</taxon>
        <taxon>Chlorellaceae</taxon>
        <taxon>Auxenochlorella</taxon>
    </lineage>
</organism>
<feature type="compositionally biased region" description="Low complexity" evidence="1">
    <location>
        <begin position="52"/>
        <end position="72"/>
    </location>
</feature>
<proteinExistence type="predicted"/>
<feature type="region of interest" description="Disordered" evidence="1">
    <location>
        <begin position="1"/>
        <end position="79"/>
    </location>
</feature>
<evidence type="ECO:0000256" key="1">
    <source>
        <dbReference type="SAM" id="MobiDB-lite"/>
    </source>
</evidence>
<sequence length="300" mass="31699">MRMVQSAKHHALPESGRGAGCAGTPMPSGTPSSDASGSQHRDDSTDGCSNPGSSHQSSSSSEESVGRGRSQGEVSSPVDKKDAALHLLLETGISAARACQALDATEEHASSPTAWAEEAQTWLAVDQEHADESAKLAEGMHASLEESQKETAPSCFEQTPAQLLETFEGSPLIQQLQHCEAGLGHPLACDPWPRPLVGYLVLERRCMRWYAAARAFYRAQAEEACAALQGSPAGLQGSTAGVGPQRWDAFLASLAERQAEVERAVYAMPANGDLHAATDIPALFQGYAADTEVDVIDLCD</sequence>
<dbReference type="EMBL" id="GDKF01000342">
    <property type="protein sequence ID" value="JAT78280.1"/>
    <property type="molecule type" value="Transcribed_RNA"/>
</dbReference>
<evidence type="ECO:0000313" key="2">
    <source>
        <dbReference type="EMBL" id="JAT78280.1"/>
    </source>
</evidence>
<protein>
    <submittedName>
        <fullName evidence="2">Uncharacterized protein</fullName>
    </submittedName>
</protein>
<feature type="compositionally biased region" description="Polar residues" evidence="1">
    <location>
        <begin position="27"/>
        <end position="38"/>
    </location>
</feature>
<accession>A0A1D2AGE1</accession>